<evidence type="ECO:0000313" key="1">
    <source>
        <dbReference type="EMBL" id="KAI9917274.1"/>
    </source>
</evidence>
<organism evidence="1 2">
    <name type="scientific">Peronosclerospora sorghi</name>
    <dbReference type="NCBI Taxonomy" id="230839"/>
    <lineage>
        <taxon>Eukaryota</taxon>
        <taxon>Sar</taxon>
        <taxon>Stramenopiles</taxon>
        <taxon>Oomycota</taxon>
        <taxon>Peronosporomycetes</taxon>
        <taxon>Peronosporales</taxon>
        <taxon>Peronosporaceae</taxon>
        <taxon>Peronosclerospora</taxon>
    </lineage>
</organism>
<protein>
    <submittedName>
        <fullName evidence="1">Uncharacterized protein</fullName>
    </submittedName>
</protein>
<comment type="caution">
    <text evidence="1">The sequence shown here is derived from an EMBL/GenBank/DDBJ whole genome shotgun (WGS) entry which is preliminary data.</text>
</comment>
<dbReference type="Proteomes" id="UP001163321">
    <property type="component" value="Chromosome 13"/>
</dbReference>
<evidence type="ECO:0000313" key="2">
    <source>
        <dbReference type="Proteomes" id="UP001163321"/>
    </source>
</evidence>
<gene>
    <name evidence="1" type="ORF">PsorP6_013192</name>
</gene>
<proteinExistence type="predicted"/>
<keyword evidence="2" id="KW-1185">Reference proteome</keyword>
<reference evidence="1 2" key="1">
    <citation type="journal article" date="2022" name="bioRxiv">
        <title>The genome of the oomycete Peronosclerospora sorghi, a cosmopolitan pathogen of maize and sorghum, is inflated with dispersed pseudogenes.</title>
        <authorList>
            <person name="Fletcher K."/>
            <person name="Martin F."/>
            <person name="Isakeit T."/>
            <person name="Cavanaugh K."/>
            <person name="Magill C."/>
            <person name="Michelmore R."/>
        </authorList>
    </citation>
    <scope>NUCLEOTIDE SEQUENCE [LARGE SCALE GENOMIC DNA]</scope>
    <source>
        <strain evidence="1">P6</strain>
    </source>
</reference>
<sequence length="130" mass="14263">MTLSVDTTSVEVNTPTEVSWTVDADFSGKNLVNMTHLAYGQDSSGRTAQIVHCNVHSCVYQSGCDPFNDGKQLEDKTANQISNLTDNAAAFKDAVQFSNPVSYSFYLRISSCQTLILPDSTRMLLMLSLQ</sequence>
<name>A0ACC0WEP5_9STRA</name>
<dbReference type="EMBL" id="CM047592">
    <property type="protein sequence ID" value="KAI9917274.1"/>
    <property type="molecule type" value="Genomic_DNA"/>
</dbReference>
<accession>A0ACC0WEP5</accession>